<comment type="caution">
    <text evidence="16">The sequence shown here is derived from an EMBL/GenBank/DDBJ whole genome shotgun (WGS) entry which is preliminary data.</text>
</comment>
<dbReference type="GO" id="GO:0008914">
    <property type="term" value="F:leucyl-tRNA--protein transferase activity"/>
    <property type="evidence" value="ECO:0007669"/>
    <property type="project" value="UniProtKB-UniRule"/>
</dbReference>
<evidence type="ECO:0000256" key="2">
    <source>
        <dbReference type="ARBA" id="ARBA00022490"/>
    </source>
</evidence>
<dbReference type="InterPro" id="IPR042221">
    <property type="entry name" value="Leu/Phe-tRNA_Trfase_N"/>
</dbReference>
<evidence type="ECO:0000256" key="13">
    <source>
        <dbReference type="ARBA" id="ARBA00077165"/>
    </source>
</evidence>
<dbReference type="Gene3D" id="3.30.70.3550">
    <property type="entry name" value="Leucyl/phenylalanyl-tRNA-protein transferase, N-terminal domain"/>
    <property type="match status" value="1"/>
</dbReference>
<sequence>MTGMELVQLHPDHLDFPPAEQALDDPPGLLAIGGDLSPARLLKAYSLGIFPWFNDDSPILWWSPDPRMTLTPCDVHVSKSMRKLLRQGHFQIRLDEQFEQVIEHCAIRPVKRPAFSTPLSLDANPVIGQDDEAFEGTWITEEMQQAYTELHRHGYAHSVEVYDDDNNLVGGLYGISLGRMFFGESMFSLVPNASKVAFISLATLLENWRFTCIDCQMPTDHLASLGARPQSRHHFLKALAKNDQSQTIKGSWAGYRAQCERQR</sequence>
<dbReference type="NCBIfam" id="TIGR00667">
    <property type="entry name" value="aat"/>
    <property type="match status" value="1"/>
</dbReference>
<keyword evidence="2 15" id="KW-0963">Cytoplasm</keyword>
<dbReference type="PANTHER" id="PTHR30098">
    <property type="entry name" value="LEUCYL/PHENYLALANYL-TRNA--PROTEIN TRANSFERASE"/>
    <property type="match status" value="1"/>
</dbReference>
<accession>A0A917LPE3</accession>
<dbReference type="InterPro" id="IPR016181">
    <property type="entry name" value="Acyl_CoA_acyltransferase"/>
</dbReference>
<evidence type="ECO:0000256" key="9">
    <source>
        <dbReference type="ARBA" id="ARBA00061535"/>
    </source>
</evidence>
<evidence type="ECO:0000313" key="17">
    <source>
        <dbReference type="Proteomes" id="UP000627715"/>
    </source>
</evidence>
<keyword evidence="3 15" id="KW-0808">Transferase</keyword>
<evidence type="ECO:0000256" key="14">
    <source>
        <dbReference type="ARBA" id="ARBA00083640"/>
    </source>
</evidence>
<dbReference type="InterPro" id="IPR004616">
    <property type="entry name" value="Leu/Phe-tRNA_Trfase"/>
</dbReference>
<evidence type="ECO:0000256" key="7">
    <source>
        <dbReference type="ARBA" id="ARBA00051538"/>
    </source>
</evidence>
<dbReference type="Pfam" id="PF03588">
    <property type="entry name" value="Leu_Phe_trans"/>
    <property type="match status" value="1"/>
</dbReference>
<evidence type="ECO:0000256" key="11">
    <source>
        <dbReference type="ARBA" id="ARBA00074372"/>
    </source>
</evidence>
<evidence type="ECO:0000256" key="10">
    <source>
        <dbReference type="ARBA" id="ARBA00066767"/>
    </source>
</evidence>
<evidence type="ECO:0000256" key="15">
    <source>
        <dbReference type="HAMAP-Rule" id="MF_00688"/>
    </source>
</evidence>
<comment type="catalytic activity">
    <reaction evidence="7 15">
        <text>N-terminal L-lysyl-[protein] + L-leucyl-tRNA(Leu) = N-terminal L-leucyl-L-lysyl-[protein] + tRNA(Leu) + H(+)</text>
        <dbReference type="Rhea" id="RHEA:12340"/>
        <dbReference type="Rhea" id="RHEA-COMP:9613"/>
        <dbReference type="Rhea" id="RHEA-COMP:9622"/>
        <dbReference type="Rhea" id="RHEA-COMP:12670"/>
        <dbReference type="Rhea" id="RHEA-COMP:12671"/>
        <dbReference type="ChEBI" id="CHEBI:15378"/>
        <dbReference type="ChEBI" id="CHEBI:65249"/>
        <dbReference type="ChEBI" id="CHEBI:78442"/>
        <dbReference type="ChEBI" id="CHEBI:78494"/>
        <dbReference type="ChEBI" id="CHEBI:133043"/>
        <dbReference type="EC" id="2.3.2.6"/>
    </reaction>
</comment>
<evidence type="ECO:0000256" key="8">
    <source>
        <dbReference type="ARBA" id="ARBA00054043"/>
    </source>
</evidence>
<comment type="catalytic activity">
    <reaction evidence="5 15">
        <text>L-phenylalanyl-tRNA(Phe) + an N-terminal L-alpha-aminoacyl-[protein] = an N-terminal L-phenylalanyl-L-alpha-aminoacyl-[protein] + tRNA(Phe)</text>
        <dbReference type="Rhea" id="RHEA:43632"/>
        <dbReference type="Rhea" id="RHEA-COMP:9668"/>
        <dbReference type="Rhea" id="RHEA-COMP:9699"/>
        <dbReference type="Rhea" id="RHEA-COMP:10636"/>
        <dbReference type="Rhea" id="RHEA-COMP:10637"/>
        <dbReference type="ChEBI" id="CHEBI:78442"/>
        <dbReference type="ChEBI" id="CHEBI:78531"/>
        <dbReference type="ChEBI" id="CHEBI:78597"/>
        <dbReference type="ChEBI" id="CHEBI:83561"/>
        <dbReference type="EC" id="2.3.2.6"/>
    </reaction>
</comment>
<keyword evidence="17" id="KW-1185">Reference proteome</keyword>
<dbReference type="HAMAP" id="MF_00688">
    <property type="entry name" value="Leu_Phe_trans"/>
    <property type="match status" value="1"/>
</dbReference>
<comment type="catalytic activity">
    <reaction evidence="6 15">
        <text>N-terminal L-arginyl-[protein] + L-leucyl-tRNA(Leu) = N-terminal L-leucyl-L-arginyl-[protein] + tRNA(Leu) + H(+)</text>
        <dbReference type="Rhea" id="RHEA:50416"/>
        <dbReference type="Rhea" id="RHEA-COMP:9613"/>
        <dbReference type="Rhea" id="RHEA-COMP:9622"/>
        <dbReference type="Rhea" id="RHEA-COMP:12672"/>
        <dbReference type="Rhea" id="RHEA-COMP:12673"/>
        <dbReference type="ChEBI" id="CHEBI:15378"/>
        <dbReference type="ChEBI" id="CHEBI:64719"/>
        <dbReference type="ChEBI" id="CHEBI:78442"/>
        <dbReference type="ChEBI" id="CHEBI:78494"/>
        <dbReference type="ChEBI" id="CHEBI:133044"/>
        <dbReference type="EC" id="2.3.2.6"/>
    </reaction>
</comment>
<protein>
    <recommendedName>
        <fullName evidence="11 15">Leucyl/phenylalanyl-tRNA--protein transferase</fullName>
        <ecNumber evidence="10 15">2.3.2.6</ecNumber>
    </recommendedName>
    <alternativeName>
        <fullName evidence="12 15">L/F-transferase</fullName>
    </alternativeName>
    <alternativeName>
        <fullName evidence="13 15">Leucyltransferase</fullName>
    </alternativeName>
    <alternativeName>
        <fullName evidence="14 15">Phenyalanyltransferase</fullName>
    </alternativeName>
</protein>
<evidence type="ECO:0000256" key="4">
    <source>
        <dbReference type="ARBA" id="ARBA00023315"/>
    </source>
</evidence>
<dbReference type="GO" id="GO:0030163">
    <property type="term" value="P:protein catabolic process"/>
    <property type="evidence" value="ECO:0007669"/>
    <property type="project" value="UniProtKB-UniRule"/>
</dbReference>
<reference evidence="16" key="1">
    <citation type="journal article" date="2014" name="Int. J. Syst. Evol. Microbiol.">
        <title>Complete genome sequence of Corynebacterium casei LMG S-19264T (=DSM 44701T), isolated from a smear-ripened cheese.</title>
        <authorList>
            <consortium name="US DOE Joint Genome Institute (JGI-PGF)"/>
            <person name="Walter F."/>
            <person name="Albersmeier A."/>
            <person name="Kalinowski J."/>
            <person name="Ruckert C."/>
        </authorList>
    </citation>
    <scope>NUCLEOTIDE SEQUENCE</scope>
    <source>
        <strain evidence="16">CGMCC 1.15425</strain>
    </source>
</reference>
<gene>
    <name evidence="15 16" type="primary">aat</name>
    <name evidence="16" type="ORF">GCM10011403_03220</name>
</gene>
<evidence type="ECO:0000256" key="1">
    <source>
        <dbReference type="ARBA" id="ARBA00004496"/>
    </source>
</evidence>
<dbReference type="PANTHER" id="PTHR30098:SF2">
    <property type="entry name" value="LEUCYL_PHENYLALANYL-TRNA--PROTEIN TRANSFERASE"/>
    <property type="match status" value="1"/>
</dbReference>
<dbReference type="InterPro" id="IPR042203">
    <property type="entry name" value="Leu/Phe-tRNA_Trfase_C"/>
</dbReference>
<dbReference type="GO" id="GO:0005737">
    <property type="term" value="C:cytoplasm"/>
    <property type="evidence" value="ECO:0007669"/>
    <property type="project" value="UniProtKB-SubCell"/>
</dbReference>
<name>A0A917LPE3_9GAMM</name>
<comment type="function">
    <text evidence="8 15">Functions in the N-end rule pathway of protein degradation where it conjugates Leu, Phe and, less efficiently, Met from aminoacyl-tRNAs to the N-termini of proteins containing an N-terminal arginine or lysine.</text>
</comment>
<evidence type="ECO:0000256" key="12">
    <source>
        <dbReference type="ARBA" id="ARBA00077136"/>
    </source>
</evidence>
<dbReference type="FunFam" id="3.30.70.3550:FF:000001">
    <property type="entry name" value="Leucyl/phenylalanyl-tRNA--protein transferase"/>
    <property type="match status" value="1"/>
</dbReference>
<dbReference type="Proteomes" id="UP000627715">
    <property type="component" value="Unassembled WGS sequence"/>
</dbReference>
<comment type="similarity">
    <text evidence="9 15">Belongs to the L/F-transferase family.</text>
</comment>
<proteinExistence type="inferred from homology"/>
<dbReference type="Gene3D" id="3.40.630.70">
    <property type="entry name" value="Leucyl/phenylalanyl-tRNA-protein transferase, C-terminal domain"/>
    <property type="match status" value="1"/>
</dbReference>
<comment type="subcellular location">
    <subcellularLocation>
        <location evidence="1 15">Cytoplasm</location>
    </subcellularLocation>
</comment>
<evidence type="ECO:0000313" key="16">
    <source>
        <dbReference type="EMBL" id="GGG49444.1"/>
    </source>
</evidence>
<organism evidence="16 17">
    <name type="scientific">Pseudohongiella nitratireducens</name>
    <dbReference type="NCBI Taxonomy" id="1768907"/>
    <lineage>
        <taxon>Bacteria</taxon>
        <taxon>Pseudomonadati</taxon>
        <taxon>Pseudomonadota</taxon>
        <taxon>Gammaproteobacteria</taxon>
        <taxon>Pseudomonadales</taxon>
        <taxon>Pseudohongiellaceae</taxon>
        <taxon>Pseudohongiella</taxon>
    </lineage>
</organism>
<evidence type="ECO:0000256" key="5">
    <source>
        <dbReference type="ARBA" id="ARBA00050607"/>
    </source>
</evidence>
<dbReference type="AlphaFoldDB" id="A0A917LPE3"/>
<reference evidence="16" key="2">
    <citation type="submission" date="2020-09" db="EMBL/GenBank/DDBJ databases">
        <authorList>
            <person name="Sun Q."/>
            <person name="Zhou Y."/>
        </authorList>
    </citation>
    <scope>NUCLEOTIDE SEQUENCE</scope>
    <source>
        <strain evidence="16">CGMCC 1.15425</strain>
    </source>
</reference>
<dbReference type="SUPFAM" id="SSF55729">
    <property type="entry name" value="Acyl-CoA N-acyltransferases (Nat)"/>
    <property type="match status" value="1"/>
</dbReference>
<dbReference type="EMBL" id="BMIY01000001">
    <property type="protein sequence ID" value="GGG49444.1"/>
    <property type="molecule type" value="Genomic_DNA"/>
</dbReference>
<evidence type="ECO:0000256" key="3">
    <source>
        <dbReference type="ARBA" id="ARBA00022679"/>
    </source>
</evidence>
<dbReference type="EC" id="2.3.2.6" evidence="10 15"/>
<keyword evidence="4 15" id="KW-0012">Acyltransferase</keyword>
<evidence type="ECO:0000256" key="6">
    <source>
        <dbReference type="ARBA" id="ARBA00050652"/>
    </source>
</evidence>